<keyword evidence="1" id="KW-1133">Transmembrane helix</keyword>
<dbReference type="InterPro" id="IPR014967">
    <property type="entry name" value="Uncharacterised_YugN-like"/>
</dbReference>
<accession>A0A7W0BV69</accession>
<reference evidence="2 3" key="1">
    <citation type="submission" date="2020-07" db="EMBL/GenBank/DDBJ databases">
        <title>Genomic Encyclopedia of Type Strains, Phase IV (KMG-IV): sequencing the most valuable type-strain genomes for metagenomic binning, comparative biology and taxonomic classification.</title>
        <authorList>
            <person name="Goeker M."/>
        </authorList>
    </citation>
    <scope>NUCLEOTIDE SEQUENCE [LARGE SCALE GENOMIC DNA]</scope>
    <source>
        <strain evidence="2 3">DSM 25220</strain>
    </source>
</reference>
<protein>
    <recommendedName>
        <fullName evidence="4">YugN-like family protein</fullName>
    </recommendedName>
</protein>
<dbReference type="Gene3D" id="3.30.310.100">
    <property type="entry name" value="YugN-like"/>
    <property type="match status" value="1"/>
</dbReference>
<evidence type="ECO:0000256" key="1">
    <source>
        <dbReference type="SAM" id="Phobius"/>
    </source>
</evidence>
<keyword evidence="3" id="KW-1185">Reference proteome</keyword>
<organism evidence="2 3">
    <name type="scientific">[Anoxybacillus] calidus</name>
    <dbReference type="NCBI Taxonomy" id="575178"/>
    <lineage>
        <taxon>Bacteria</taxon>
        <taxon>Bacillati</taxon>
        <taxon>Bacillota</taxon>
        <taxon>Bacilli</taxon>
        <taxon>Bacillales</taxon>
        <taxon>Anoxybacillaceae</taxon>
        <taxon>Paranoxybacillus</taxon>
    </lineage>
</organism>
<dbReference type="AlphaFoldDB" id="A0A7W0BV69"/>
<dbReference type="SUPFAM" id="SSF160755">
    <property type="entry name" value="YugN-like"/>
    <property type="match status" value="1"/>
</dbReference>
<evidence type="ECO:0008006" key="4">
    <source>
        <dbReference type="Google" id="ProtNLM"/>
    </source>
</evidence>
<dbReference type="EMBL" id="JACDUU010000003">
    <property type="protein sequence ID" value="MBA2871538.1"/>
    <property type="molecule type" value="Genomic_DNA"/>
</dbReference>
<name>A0A7W0BV69_9BACL</name>
<keyword evidence="1" id="KW-0812">Transmembrane</keyword>
<dbReference type="InterPro" id="IPR036491">
    <property type="entry name" value="YugN-like_sf"/>
</dbReference>
<evidence type="ECO:0000313" key="2">
    <source>
        <dbReference type="EMBL" id="MBA2871538.1"/>
    </source>
</evidence>
<gene>
    <name evidence="2" type="ORF">HNQ85_001808</name>
</gene>
<dbReference type="Pfam" id="PF08868">
    <property type="entry name" value="YugN"/>
    <property type="match status" value="1"/>
</dbReference>
<feature type="transmembrane region" description="Helical" evidence="1">
    <location>
        <begin position="20"/>
        <end position="41"/>
    </location>
</feature>
<keyword evidence="1" id="KW-0472">Membrane</keyword>
<sequence length="181" mass="20565">MKTRWTEDGTSKMVEISGGAFLLWKASFCISNIFTIGATYLKKEVVHMIEIPSRLEGKTFRLYKLEQELKPLGYTIGGNWDYDHGSFDYKIDDEVGYQFLRVPFEAVDGQLDSHGTTVKLGRPYLLSHKYQVGLDDNVHVGNLGTSLNQFSEPQDPDAQFPEKYINVGKALVKELEETLLH</sequence>
<proteinExistence type="predicted"/>
<evidence type="ECO:0000313" key="3">
    <source>
        <dbReference type="Proteomes" id="UP000580891"/>
    </source>
</evidence>
<dbReference type="Proteomes" id="UP000580891">
    <property type="component" value="Unassembled WGS sequence"/>
</dbReference>
<comment type="caution">
    <text evidence="2">The sequence shown here is derived from an EMBL/GenBank/DDBJ whole genome shotgun (WGS) entry which is preliminary data.</text>
</comment>